<reference evidence="2 3" key="1">
    <citation type="journal article" date="2021" name="DNA Res.">
        <title>Genome analysis of Candida subhashii reveals its hybrid nature and dual mitochondrial genome conformations.</title>
        <authorList>
            <person name="Mixao V."/>
            <person name="Hegedusova E."/>
            <person name="Saus E."/>
            <person name="Pryszcz L.P."/>
            <person name="Cillingova A."/>
            <person name="Nosek J."/>
            <person name="Gabaldon T."/>
        </authorList>
    </citation>
    <scope>NUCLEOTIDE SEQUENCE [LARGE SCALE GENOMIC DNA]</scope>
    <source>
        <strain evidence="2 3">CBS 10753</strain>
    </source>
</reference>
<evidence type="ECO:0000313" key="3">
    <source>
        <dbReference type="Proteomes" id="UP000694255"/>
    </source>
</evidence>
<feature type="compositionally biased region" description="Polar residues" evidence="1">
    <location>
        <begin position="177"/>
        <end position="190"/>
    </location>
</feature>
<feature type="compositionally biased region" description="Polar residues" evidence="1">
    <location>
        <begin position="146"/>
        <end position="163"/>
    </location>
</feature>
<proteinExistence type="predicted"/>
<dbReference type="RefSeq" id="XP_049264447.1">
    <property type="nucleotide sequence ID" value="XM_049406011.1"/>
</dbReference>
<sequence length="455" mass="53383">MIQPRELSWIECANILVQHSDLEGDETYNFNKFLLYEPQPGQTVNDYLNQMRILFMSIMDHHNKMVTLKEKVKGALRRDFPALLAPEKENLRRLSSPSFYFTYVFQVFGHLTFPGEPINQSSFDIHALQRYPTKRYPKRDQRDNSHNNQRYYKQNQGYSTDQHGYSKGNKKSHSFKNQKYQNKPNGQQKFNKGYYYHSNNRYYRIKGEWDGQTPRFEKVTYRRESDDGTTINVIEVFEPVNEEEVDGNTESEDEGETGINIMEINDRFEEVDSSDEESSTDSDVNYDVYEMDSGAEANFIDEELLWLYPGYKKFALKKPIIAKSALRGTQKVTFAAKINLPKPFRCTLTFYVLPNLEKIIIGKPTLRKWKYQTTENGDHLDIEGRSFTIANLELEESNLHKLRKNLESDLLANFPQLFATEPRPPKERTFKYDIRTTDEIPVLSPAYFATPEEKK</sequence>
<dbReference type="AlphaFoldDB" id="A0A8J5QPK3"/>
<dbReference type="EMBL" id="JAGSYN010000103">
    <property type="protein sequence ID" value="KAG7664215.1"/>
    <property type="molecule type" value="Genomic_DNA"/>
</dbReference>
<gene>
    <name evidence="2" type="ORF">J8A68_002278</name>
</gene>
<evidence type="ECO:0000256" key="1">
    <source>
        <dbReference type="SAM" id="MobiDB-lite"/>
    </source>
</evidence>
<accession>A0A8J5QPK3</accession>
<evidence type="ECO:0000313" key="2">
    <source>
        <dbReference type="EMBL" id="KAG7664215.1"/>
    </source>
</evidence>
<dbReference type="OrthoDB" id="4028041at2759"/>
<dbReference type="Proteomes" id="UP000694255">
    <property type="component" value="Unassembled WGS sequence"/>
</dbReference>
<feature type="region of interest" description="Disordered" evidence="1">
    <location>
        <begin position="129"/>
        <end position="193"/>
    </location>
</feature>
<organism evidence="2 3">
    <name type="scientific">[Candida] subhashii</name>
    <dbReference type="NCBI Taxonomy" id="561895"/>
    <lineage>
        <taxon>Eukaryota</taxon>
        <taxon>Fungi</taxon>
        <taxon>Dikarya</taxon>
        <taxon>Ascomycota</taxon>
        <taxon>Saccharomycotina</taxon>
        <taxon>Pichiomycetes</taxon>
        <taxon>Debaryomycetaceae</taxon>
        <taxon>Spathaspora</taxon>
    </lineage>
</organism>
<dbReference type="GeneID" id="73469079"/>
<keyword evidence="3" id="KW-1185">Reference proteome</keyword>
<name>A0A8J5QPK3_9ASCO</name>
<protein>
    <submittedName>
        <fullName evidence="2">Uncharacterized protein</fullName>
    </submittedName>
</protein>
<comment type="caution">
    <text evidence="2">The sequence shown here is derived from an EMBL/GenBank/DDBJ whole genome shotgun (WGS) entry which is preliminary data.</text>
</comment>